<evidence type="ECO:0000256" key="8">
    <source>
        <dbReference type="ARBA" id="ARBA00022989"/>
    </source>
</evidence>
<evidence type="ECO:0000256" key="2">
    <source>
        <dbReference type="ARBA" id="ARBA00022679"/>
    </source>
</evidence>
<keyword evidence="9 12" id="KW-0472">Membrane</keyword>
<organism evidence="15 16">
    <name type="scientific">Stentor coeruleus</name>
    <dbReference type="NCBI Taxonomy" id="5963"/>
    <lineage>
        <taxon>Eukaryota</taxon>
        <taxon>Sar</taxon>
        <taxon>Alveolata</taxon>
        <taxon>Ciliophora</taxon>
        <taxon>Postciliodesmatophora</taxon>
        <taxon>Heterotrichea</taxon>
        <taxon>Heterotrichida</taxon>
        <taxon>Stentoridae</taxon>
        <taxon>Stentor</taxon>
    </lineage>
</organism>
<proteinExistence type="predicted"/>
<comment type="subcellular location">
    <subcellularLocation>
        <location evidence="1">Membrane</location>
        <topology evidence="1">Multi-pass membrane protein</topology>
    </subcellularLocation>
</comment>
<dbReference type="CDD" id="cd16495">
    <property type="entry name" value="RING_CH-C4HC3_MARCH"/>
    <property type="match status" value="1"/>
</dbReference>
<dbReference type="GO" id="GO:0016020">
    <property type="term" value="C:membrane"/>
    <property type="evidence" value="ECO:0007669"/>
    <property type="project" value="UniProtKB-SubCell"/>
</dbReference>
<keyword evidence="16" id="KW-1185">Reference proteome</keyword>
<evidence type="ECO:0000256" key="5">
    <source>
        <dbReference type="ARBA" id="ARBA00022771"/>
    </source>
</evidence>
<evidence type="ECO:0000313" key="15">
    <source>
        <dbReference type="EMBL" id="OMJ69729.1"/>
    </source>
</evidence>
<accession>A0A1R2AYX9</accession>
<feature type="compositionally biased region" description="Polar residues" evidence="11">
    <location>
        <begin position="1"/>
        <end position="25"/>
    </location>
</feature>
<keyword evidence="3 12" id="KW-0812">Transmembrane</keyword>
<dbReference type="Gene3D" id="3.30.40.10">
    <property type="entry name" value="Zinc/RING finger domain, C3HC4 (zinc finger)"/>
    <property type="match status" value="1"/>
</dbReference>
<evidence type="ECO:0000259" key="14">
    <source>
        <dbReference type="PROSITE" id="PS51292"/>
    </source>
</evidence>
<keyword evidence="7" id="KW-0862">Zinc</keyword>
<keyword evidence="5 10" id="KW-0863">Zinc-finger</keyword>
<evidence type="ECO:0000256" key="10">
    <source>
        <dbReference type="PROSITE-ProRule" id="PRU00175"/>
    </source>
</evidence>
<evidence type="ECO:0000256" key="7">
    <source>
        <dbReference type="ARBA" id="ARBA00022833"/>
    </source>
</evidence>
<name>A0A1R2AYX9_9CILI</name>
<dbReference type="PANTHER" id="PTHR46065">
    <property type="entry name" value="E3 UBIQUITIN-PROTEIN LIGASE MARCH 2/3 FAMILY MEMBER"/>
    <property type="match status" value="1"/>
</dbReference>
<dbReference type="EMBL" id="MPUH01001165">
    <property type="protein sequence ID" value="OMJ69729.1"/>
    <property type="molecule type" value="Genomic_DNA"/>
</dbReference>
<feature type="region of interest" description="Disordered" evidence="11">
    <location>
        <begin position="1"/>
        <end position="31"/>
    </location>
</feature>
<evidence type="ECO:0000256" key="9">
    <source>
        <dbReference type="ARBA" id="ARBA00023136"/>
    </source>
</evidence>
<feature type="domain" description="RING-type" evidence="13">
    <location>
        <begin position="74"/>
        <end position="124"/>
    </location>
</feature>
<evidence type="ECO:0000313" key="16">
    <source>
        <dbReference type="Proteomes" id="UP000187209"/>
    </source>
</evidence>
<dbReference type="Proteomes" id="UP000187209">
    <property type="component" value="Unassembled WGS sequence"/>
</dbReference>
<keyword evidence="6" id="KW-0833">Ubl conjugation pathway</keyword>
<comment type="caution">
    <text evidence="15">The sequence shown here is derived from an EMBL/GenBank/DDBJ whole genome shotgun (WGS) entry which is preliminary data.</text>
</comment>
<dbReference type="InterPro" id="IPR001841">
    <property type="entry name" value="Znf_RING"/>
</dbReference>
<dbReference type="GO" id="GO:0008270">
    <property type="term" value="F:zinc ion binding"/>
    <property type="evidence" value="ECO:0007669"/>
    <property type="project" value="UniProtKB-KW"/>
</dbReference>
<reference evidence="15 16" key="1">
    <citation type="submission" date="2016-11" db="EMBL/GenBank/DDBJ databases">
        <title>The macronuclear genome of Stentor coeruleus: a giant cell with tiny introns.</title>
        <authorList>
            <person name="Slabodnick M."/>
            <person name="Ruby J.G."/>
            <person name="Reiff S.B."/>
            <person name="Swart E.C."/>
            <person name="Gosai S."/>
            <person name="Prabakaran S."/>
            <person name="Witkowska E."/>
            <person name="Larue G.E."/>
            <person name="Fisher S."/>
            <person name="Freeman R.M."/>
            <person name="Gunawardena J."/>
            <person name="Chu W."/>
            <person name="Stover N.A."/>
            <person name="Gregory B.D."/>
            <person name="Nowacki M."/>
            <person name="Derisi J."/>
            <person name="Roy S.W."/>
            <person name="Marshall W.F."/>
            <person name="Sood P."/>
        </authorList>
    </citation>
    <scope>NUCLEOTIDE SEQUENCE [LARGE SCALE GENOMIC DNA]</scope>
    <source>
        <strain evidence="15">WM001</strain>
    </source>
</reference>
<dbReference type="InterPro" id="IPR013083">
    <property type="entry name" value="Znf_RING/FYVE/PHD"/>
</dbReference>
<gene>
    <name evidence="15" type="ORF">SteCoe_32471</name>
</gene>
<keyword evidence="2" id="KW-0808">Transferase</keyword>
<feature type="transmembrane region" description="Helical" evidence="12">
    <location>
        <begin position="176"/>
        <end position="197"/>
    </location>
</feature>
<evidence type="ECO:0000256" key="4">
    <source>
        <dbReference type="ARBA" id="ARBA00022723"/>
    </source>
</evidence>
<dbReference type="SUPFAM" id="SSF57850">
    <property type="entry name" value="RING/U-box"/>
    <property type="match status" value="1"/>
</dbReference>
<evidence type="ECO:0000256" key="3">
    <source>
        <dbReference type="ARBA" id="ARBA00022692"/>
    </source>
</evidence>
<evidence type="ECO:0000259" key="13">
    <source>
        <dbReference type="PROSITE" id="PS50089"/>
    </source>
</evidence>
<evidence type="ECO:0000256" key="6">
    <source>
        <dbReference type="ARBA" id="ARBA00022786"/>
    </source>
</evidence>
<keyword evidence="8 12" id="KW-1133">Transmembrane helix</keyword>
<sequence>MQPLVNSALEQEQSIENQTPRSMCFSSSNSPASKISISLALDVEQSEIMEDFKEIAEEDEKPTEQKKCLSPVPCRICLQISSEELIRPCNCKGTLSFVHQSCLKEWLLRVAESDGEFKKCEICKGKYNVKFNYRLRCDAKKEIWMPLCFLGTLLILVIIFTAWWGMWHEINDPICVAMIALISLIGISLLTITLYVLKFQCIKKSMIDITARDNEDTSFNQGSSRI</sequence>
<dbReference type="PROSITE" id="PS51292">
    <property type="entry name" value="ZF_RING_CH"/>
    <property type="match status" value="1"/>
</dbReference>
<evidence type="ECO:0000256" key="12">
    <source>
        <dbReference type="SAM" id="Phobius"/>
    </source>
</evidence>
<dbReference type="PANTHER" id="PTHR46065:SF6">
    <property type="entry name" value="RING FINGER CONTAINING PROTEIN, PUTATIVE-RELATED"/>
    <property type="match status" value="1"/>
</dbReference>
<dbReference type="GO" id="GO:0004842">
    <property type="term" value="F:ubiquitin-protein transferase activity"/>
    <property type="evidence" value="ECO:0007669"/>
    <property type="project" value="TreeGrafter"/>
</dbReference>
<dbReference type="SMART" id="SM00744">
    <property type="entry name" value="RINGv"/>
    <property type="match status" value="1"/>
</dbReference>
<evidence type="ECO:0000256" key="1">
    <source>
        <dbReference type="ARBA" id="ARBA00004141"/>
    </source>
</evidence>
<feature type="transmembrane region" description="Helical" evidence="12">
    <location>
        <begin position="143"/>
        <end position="164"/>
    </location>
</feature>
<evidence type="ECO:0000256" key="11">
    <source>
        <dbReference type="SAM" id="MobiDB-lite"/>
    </source>
</evidence>
<dbReference type="InterPro" id="IPR011016">
    <property type="entry name" value="Znf_RING-CH"/>
</dbReference>
<feature type="domain" description="RING-CH-type" evidence="14">
    <location>
        <begin position="66"/>
        <end position="130"/>
    </location>
</feature>
<dbReference type="PROSITE" id="PS50089">
    <property type="entry name" value="ZF_RING_2"/>
    <property type="match status" value="1"/>
</dbReference>
<dbReference type="OrthoDB" id="305026at2759"/>
<keyword evidence="4" id="KW-0479">Metal-binding</keyword>
<dbReference type="GO" id="GO:0016567">
    <property type="term" value="P:protein ubiquitination"/>
    <property type="evidence" value="ECO:0007669"/>
    <property type="project" value="TreeGrafter"/>
</dbReference>
<protein>
    <submittedName>
        <fullName evidence="15">Uncharacterized protein</fullName>
    </submittedName>
</protein>
<dbReference type="Pfam" id="PF12906">
    <property type="entry name" value="RINGv"/>
    <property type="match status" value="1"/>
</dbReference>
<dbReference type="AlphaFoldDB" id="A0A1R2AYX9"/>